<sequence length="144" mass="16689">MSEKHLQNNAPIGGRTLSSSQYVSRAHLPLFRATGRLGRHFVTTFLITNKYTVTTLTRTRSPKYQNHPSRVQIREVNYANHTSLTSQHALITTLLPPLRHRLHPICAHHHRRRPHTLHLPQRKYEILARAGLLMLQRKIGALRH</sequence>
<dbReference type="RefSeq" id="XP_033602031.1">
    <property type="nucleotide sequence ID" value="XM_033746738.1"/>
</dbReference>
<evidence type="ECO:0000313" key="1">
    <source>
        <dbReference type="EMBL" id="KAF2759580.1"/>
    </source>
</evidence>
<dbReference type="Proteomes" id="UP000799437">
    <property type="component" value="Unassembled WGS sequence"/>
</dbReference>
<gene>
    <name evidence="1" type="ORF">EJ05DRAFT_498792</name>
</gene>
<dbReference type="Gene3D" id="3.40.50.720">
    <property type="entry name" value="NAD(P)-binding Rossmann-like Domain"/>
    <property type="match status" value="1"/>
</dbReference>
<organism evidence="1 2">
    <name type="scientific">Pseudovirgaria hyperparasitica</name>
    <dbReference type="NCBI Taxonomy" id="470096"/>
    <lineage>
        <taxon>Eukaryota</taxon>
        <taxon>Fungi</taxon>
        <taxon>Dikarya</taxon>
        <taxon>Ascomycota</taxon>
        <taxon>Pezizomycotina</taxon>
        <taxon>Dothideomycetes</taxon>
        <taxon>Dothideomycetes incertae sedis</taxon>
        <taxon>Acrospermales</taxon>
        <taxon>Acrospermaceae</taxon>
        <taxon>Pseudovirgaria</taxon>
    </lineage>
</organism>
<reference evidence="1" key="1">
    <citation type="journal article" date="2020" name="Stud. Mycol.">
        <title>101 Dothideomycetes genomes: a test case for predicting lifestyles and emergence of pathogens.</title>
        <authorList>
            <person name="Haridas S."/>
            <person name="Albert R."/>
            <person name="Binder M."/>
            <person name="Bloem J."/>
            <person name="Labutti K."/>
            <person name="Salamov A."/>
            <person name="Andreopoulos B."/>
            <person name="Baker S."/>
            <person name="Barry K."/>
            <person name="Bills G."/>
            <person name="Bluhm B."/>
            <person name="Cannon C."/>
            <person name="Castanera R."/>
            <person name="Culley D."/>
            <person name="Daum C."/>
            <person name="Ezra D."/>
            <person name="Gonzalez J."/>
            <person name="Henrissat B."/>
            <person name="Kuo A."/>
            <person name="Liang C."/>
            <person name="Lipzen A."/>
            <person name="Lutzoni F."/>
            <person name="Magnuson J."/>
            <person name="Mondo S."/>
            <person name="Nolan M."/>
            <person name="Ohm R."/>
            <person name="Pangilinan J."/>
            <person name="Park H.-J."/>
            <person name="Ramirez L."/>
            <person name="Alfaro M."/>
            <person name="Sun H."/>
            <person name="Tritt A."/>
            <person name="Yoshinaga Y."/>
            <person name="Zwiers L.-H."/>
            <person name="Turgeon B."/>
            <person name="Goodwin S."/>
            <person name="Spatafora J."/>
            <person name="Crous P."/>
            <person name="Grigoriev I."/>
        </authorList>
    </citation>
    <scope>NUCLEOTIDE SEQUENCE</scope>
    <source>
        <strain evidence="1">CBS 121739</strain>
    </source>
</reference>
<dbReference type="AlphaFoldDB" id="A0A6A6WC92"/>
<name>A0A6A6WC92_9PEZI</name>
<proteinExistence type="predicted"/>
<accession>A0A6A6WC92</accession>
<protein>
    <submittedName>
        <fullName evidence="1">Uncharacterized protein</fullName>
    </submittedName>
</protein>
<dbReference type="EMBL" id="ML996569">
    <property type="protein sequence ID" value="KAF2759580.1"/>
    <property type="molecule type" value="Genomic_DNA"/>
</dbReference>
<evidence type="ECO:0000313" key="2">
    <source>
        <dbReference type="Proteomes" id="UP000799437"/>
    </source>
</evidence>
<dbReference type="GeneID" id="54487792"/>
<keyword evidence="2" id="KW-1185">Reference proteome</keyword>